<dbReference type="PANTHER" id="PTHR45331:SF2">
    <property type="entry name" value="OXIDOREDUCTASE WITH IRON-SULFUR SUBUNIT"/>
    <property type="match status" value="1"/>
</dbReference>
<dbReference type="Pfam" id="PF00111">
    <property type="entry name" value="Fer2"/>
    <property type="match status" value="1"/>
</dbReference>
<evidence type="ECO:0000256" key="2">
    <source>
        <dbReference type="ARBA" id="ARBA00023002"/>
    </source>
</evidence>
<name>A0ABY4FF76_9BACT</name>
<dbReference type="EMBL" id="CP095049">
    <property type="protein sequence ID" value="UOQ54781.1"/>
    <property type="molecule type" value="Genomic_DNA"/>
</dbReference>
<evidence type="ECO:0000256" key="1">
    <source>
        <dbReference type="ARBA" id="ARBA00022723"/>
    </source>
</evidence>
<dbReference type="SUPFAM" id="SSF54292">
    <property type="entry name" value="2Fe-2S ferredoxin-like"/>
    <property type="match status" value="1"/>
</dbReference>
<keyword evidence="6" id="KW-1185">Reference proteome</keyword>
<dbReference type="InterPro" id="IPR012675">
    <property type="entry name" value="Beta-grasp_dom_sf"/>
</dbReference>
<dbReference type="SUPFAM" id="SSF47741">
    <property type="entry name" value="CO dehydrogenase ISP C-domain like"/>
    <property type="match status" value="1"/>
</dbReference>
<dbReference type="PANTHER" id="PTHR45331">
    <property type="entry name" value="OXIDOREDUCTASE, IRON-SULPHUR BINDING SUBUNIT-RELATED-RELATED"/>
    <property type="match status" value="1"/>
</dbReference>
<keyword evidence="3" id="KW-0408">Iron</keyword>
<organism evidence="5 6">
    <name type="scientific">Hymenobacter cellulosivorans</name>
    <dbReference type="NCBI Taxonomy" id="2932249"/>
    <lineage>
        <taxon>Bacteria</taxon>
        <taxon>Pseudomonadati</taxon>
        <taxon>Bacteroidota</taxon>
        <taxon>Cytophagia</taxon>
        <taxon>Cytophagales</taxon>
        <taxon>Hymenobacteraceae</taxon>
        <taxon>Hymenobacter</taxon>
    </lineage>
</organism>
<dbReference type="Pfam" id="PF01799">
    <property type="entry name" value="Fer2_2"/>
    <property type="match status" value="1"/>
</dbReference>
<evidence type="ECO:0000313" key="6">
    <source>
        <dbReference type="Proteomes" id="UP000831785"/>
    </source>
</evidence>
<accession>A0ABY4FF76</accession>
<dbReference type="InterPro" id="IPR006058">
    <property type="entry name" value="2Fe2S_fd_BS"/>
</dbReference>
<dbReference type="InterPro" id="IPR052914">
    <property type="entry name" value="Aldehyde_Oxdr_Iron-Sulfur"/>
</dbReference>
<dbReference type="Gene3D" id="3.10.20.30">
    <property type="match status" value="1"/>
</dbReference>
<dbReference type="Proteomes" id="UP000831785">
    <property type="component" value="Chromosome"/>
</dbReference>
<dbReference type="InterPro" id="IPR036884">
    <property type="entry name" value="2Fe-2S-bd_dom_sf"/>
</dbReference>
<dbReference type="PROSITE" id="PS00197">
    <property type="entry name" value="2FE2S_FER_1"/>
    <property type="match status" value="1"/>
</dbReference>
<evidence type="ECO:0000256" key="3">
    <source>
        <dbReference type="ARBA" id="ARBA00023004"/>
    </source>
</evidence>
<dbReference type="PROSITE" id="PS51085">
    <property type="entry name" value="2FE2S_FER_2"/>
    <property type="match status" value="1"/>
</dbReference>
<dbReference type="CDD" id="cd00207">
    <property type="entry name" value="fer2"/>
    <property type="match status" value="1"/>
</dbReference>
<evidence type="ECO:0000259" key="4">
    <source>
        <dbReference type="PROSITE" id="PS51085"/>
    </source>
</evidence>
<dbReference type="InterPro" id="IPR002888">
    <property type="entry name" value="2Fe-2S-bd"/>
</dbReference>
<keyword evidence="1" id="KW-0479">Metal-binding</keyword>
<proteinExistence type="predicted"/>
<feature type="domain" description="2Fe-2S ferredoxin-type" evidence="4">
    <location>
        <begin position="21"/>
        <end position="97"/>
    </location>
</feature>
<sequence>MSTTTTQAPLGNPAIALPPTGTVTLKINGVERQLEIAPWTSLLDALREYLDLTGTKKGCDHGQCGACTVLVDGKRINSCLTLAVMKEGAEITTIEGLGTEENLHPLQQAFVDHDAFQCGYCTPGQICSAVGMLTEGKAKTTAEIRELMSGNLCRCGAYTNIVSAIEEVLNQPR</sequence>
<protein>
    <submittedName>
        <fullName evidence="5">2Fe-2S iron-sulfur cluster-binding protein</fullName>
    </submittedName>
</protein>
<evidence type="ECO:0000313" key="5">
    <source>
        <dbReference type="EMBL" id="UOQ54781.1"/>
    </source>
</evidence>
<dbReference type="InterPro" id="IPR001041">
    <property type="entry name" value="2Fe-2S_ferredoxin-type"/>
</dbReference>
<dbReference type="Gene3D" id="1.10.150.120">
    <property type="entry name" value="[2Fe-2S]-binding domain"/>
    <property type="match status" value="1"/>
</dbReference>
<dbReference type="InterPro" id="IPR036010">
    <property type="entry name" value="2Fe-2S_ferredoxin-like_sf"/>
</dbReference>
<reference evidence="5 6" key="1">
    <citation type="submission" date="2022-04" db="EMBL/GenBank/DDBJ databases">
        <title>Hymenobacter sp. isolated from the air.</title>
        <authorList>
            <person name="Won M."/>
            <person name="Lee C.-M."/>
            <person name="Woen H.-Y."/>
            <person name="Kwon S.-W."/>
        </authorList>
    </citation>
    <scope>NUCLEOTIDE SEQUENCE [LARGE SCALE GENOMIC DNA]</scope>
    <source>
        <strain evidence="6">5116 S-27</strain>
    </source>
</reference>
<gene>
    <name evidence="5" type="ORF">MUN80_08475</name>
</gene>
<dbReference type="RefSeq" id="WP_244722268.1">
    <property type="nucleotide sequence ID" value="NZ_CP095049.1"/>
</dbReference>
<keyword evidence="2" id="KW-0560">Oxidoreductase</keyword>